<proteinExistence type="predicted"/>
<feature type="region of interest" description="Disordered" evidence="1">
    <location>
        <begin position="170"/>
        <end position="199"/>
    </location>
</feature>
<dbReference type="Pfam" id="PF13676">
    <property type="entry name" value="TIR_2"/>
    <property type="match status" value="1"/>
</dbReference>
<dbReference type="InterPro" id="IPR035897">
    <property type="entry name" value="Toll_tir_struct_dom_sf"/>
</dbReference>
<organism evidence="3 4">
    <name type="scientific">Streptomyces bottropensis</name>
    <dbReference type="NCBI Taxonomy" id="42235"/>
    <lineage>
        <taxon>Bacteria</taxon>
        <taxon>Bacillati</taxon>
        <taxon>Actinomycetota</taxon>
        <taxon>Actinomycetes</taxon>
        <taxon>Kitasatosporales</taxon>
        <taxon>Streptomycetaceae</taxon>
        <taxon>Streptomyces</taxon>
    </lineage>
</organism>
<evidence type="ECO:0000259" key="2">
    <source>
        <dbReference type="PROSITE" id="PS50104"/>
    </source>
</evidence>
<keyword evidence="4" id="KW-1185">Reference proteome</keyword>
<gene>
    <name evidence="3" type="ORF">QBA35_20005</name>
</gene>
<dbReference type="RefSeq" id="WP_005476516.1">
    <property type="nucleotide sequence ID" value="NZ_JARULZ010000001.1"/>
</dbReference>
<dbReference type="SUPFAM" id="SSF52200">
    <property type="entry name" value="Toll/Interleukin receptor TIR domain"/>
    <property type="match status" value="1"/>
</dbReference>
<comment type="caution">
    <text evidence="3">The sequence shown here is derived from an EMBL/GenBank/DDBJ whole genome shotgun (WGS) entry which is preliminary data.</text>
</comment>
<dbReference type="GeneID" id="96264819"/>
<feature type="domain" description="TIR" evidence="2">
    <location>
        <begin position="7"/>
        <end position="145"/>
    </location>
</feature>
<sequence>MSVTPDPLCRVVITYSRAEQHHRKTFRRHVADLERSGVEFFDDQDIPPGAPWETTLFGKLESADIIVLLLSSNYVSSDFCMEQEVPRALRRWKAGECQVFPVNVAPFDLTERSPLRQLQWIPSGRSVTEQGAAAAREWRRVAQELRKVVEGLGAATGGAASAAGPAVAPASAANPASYAPGAGGTAPGHRPPTVTNSVEGGIVSGTVVQAGEIAGNVIIGSPQHPPADGPGS</sequence>
<evidence type="ECO:0000313" key="3">
    <source>
        <dbReference type="EMBL" id="MEH0635581.1"/>
    </source>
</evidence>
<feature type="compositionally biased region" description="Low complexity" evidence="1">
    <location>
        <begin position="170"/>
        <end position="180"/>
    </location>
</feature>
<dbReference type="EMBL" id="JARULZ010000001">
    <property type="protein sequence ID" value="MEH0635581.1"/>
    <property type="molecule type" value="Genomic_DNA"/>
</dbReference>
<accession>A0ABU8API1</accession>
<reference evidence="3" key="1">
    <citation type="submission" date="2023-04" db="EMBL/GenBank/DDBJ databases">
        <title>Genomic diversity of scab-causing Streptomyces spp. in the province of Quebec, Canada.</title>
        <authorList>
            <person name="Biessy A."/>
            <person name="Cadieux M."/>
            <person name="Ciotola M."/>
            <person name="Filion M."/>
        </authorList>
    </citation>
    <scope>NUCLEOTIDE SEQUENCE</scope>
    <source>
        <strain evidence="3">B21-115</strain>
    </source>
</reference>
<evidence type="ECO:0000256" key="1">
    <source>
        <dbReference type="SAM" id="MobiDB-lite"/>
    </source>
</evidence>
<dbReference type="Proteomes" id="UP001310290">
    <property type="component" value="Unassembled WGS sequence"/>
</dbReference>
<dbReference type="SMART" id="SM00255">
    <property type="entry name" value="TIR"/>
    <property type="match status" value="1"/>
</dbReference>
<evidence type="ECO:0000313" key="4">
    <source>
        <dbReference type="Proteomes" id="UP001310290"/>
    </source>
</evidence>
<dbReference type="Gene3D" id="3.40.50.10140">
    <property type="entry name" value="Toll/interleukin-1 receptor homology (TIR) domain"/>
    <property type="match status" value="1"/>
</dbReference>
<keyword evidence="3" id="KW-0675">Receptor</keyword>
<dbReference type="InterPro" id="IPR000157">
    <property type="entry name" value="TIR_dom"/>
</dbReference>
<name>A0ABU8API1_9ACTN</name>
<protein>
    <submittedName>
        <fullName evidence="3">Toll/interleukin-1 receptor domain-containing protein</fullName>
    </submittedName>
</protein>
<dbReference type="PROSITE" id="PS50104">
    <property type="entry name" value="TIR"/>
    <property type="match status" value="1"/>
</dbReference>